<evidence type="ECO:0000313" key="15">
    <source>
        <dbReference type="EMBL" id="GFY66152.1"/>
    </source>
</evidence>
<dbReference type="EMBL" id="BMAV01015856">
    <property type="protein sequence ID" value="GFY66152.1"/>
    <property type="molecule type" value="Genomic_DNA"/>
</dbReference>
<evidence type="ECO:0000256" key="10">
    <source>
        <dbReference type="ARBA" id="ARBA00048738"/>
    </source>
</evidence>
<sequence length="540" mass="59107">MISTVSVVAKALKSQGIKYAFGVVGIPVAEVASALQEVGIKFIGMQNEQSASYAAGVTGYLTRTPGLCLVVSGPGFVHALGGMANAQVNGWPMIVIGGSCGRDQEGYGGFQEFPQVESSRLYSKYTCRPADISRIPFYVEQAVRQSTFGRPGASYIDLAADLIHQEQEESAIVYPPKCADPPQSLAPLHVIKSLANVLSTAQRPLVIIGKGSAYSKAENAIRQFIKQHQIPFLPTPMGKGVVSDRSPFCVSSARSKALAQADVILLLGARLNWILHFGLPPRFHKDVKILQVDICMEELHNSKPSSVAVVGDINSVVQQIDEELCHRQWIFPQNSEWWTQLLQKKSENAASVQQMISDKSTPLNYYAAYHEIQSLIPTDAIIVNEGANTMDIGSAIAAALWCEDNFPEKRVICIQGDSAFGFSGMEMGTIYRYRLPVIVIVFNNGGIYFGLEEDSMKALHEEETHLALSVPPNSLSLSAKYDKICEIFGGKGFNVKTVEELRNALQECLKVKQPCVINVTISPSSQKKPQDFPWLTRSHL</sequence>
<dbReference type="SUPFAM" id="SSF52518">
    <property type="entry name" value="Thiamin diphosphate-binding fold (THDP-binding)"/>
    <property type="match status" value="2"/>
</dbReference>
<dbReference type="InterPro" id="IPR029035">
    <property type="entry name" value="DHS-like_NAD/FAD-binding_dom"/>
</dbReference>
<dbReference type="GO" id="GO:0030976">
    <property type="term" value="F:thiamine pyrophosphate binding"/>
    <property type="evidence" value="ECO:0007669"/>
    <property type="project" value="InterPro"/>
</dbReference>
<dbReference type="Pfam" id="PF02776">
    <property type="entry name" value="TPP_enzyme_N"/>
    <property type="match status" value="1"/>
</dbReference>
<gene>
    <name evidence="15" type="primary">Hacl1</name>
    <name evidence="15" type="ORF">TNIN_140411</name>
</gene>
<dbReference type="AlphaFoldDB" id="A0A8X6Y8H6"/>
<evidence type="ECO:0000256" key="6">
    <source>
        <dbReference type="ARBA" id="ARBA00023239"/>
    </source>
</evidence>
<dbReference type="EC" id="4.1.2.63" evidence="9"/>
<comment type="caution">
    <text evidence="15">The sequence shown here is derived from an EMBL/GenBank/DDBJ whole genome shotgun (WGS) entry which is preliminary data.</text>
</comment>
<evidence type="ECO:0000259" key="13">
    <source>
        <dbReference type="Pfam" id="PF02775"/>
    </source>
</evidence>
<evidence type="ECO:0000259" key="14">
    <source>
        <dbReference type="Pfam" id="PF02776"/>
    </source>
</evidence>
<dbReference type="OrthoDB" id="16262at2759"/>
<dbReference type="GO" id="GO:0106359">
    <property type="term" value="F:2-hydroxyacyl-CoA lyase activity"/>
    <property type="evidence" value="ECO:0007669"/>
    <property type="project" value="UniProtKB-EC"/>
</dbReference>
<comment type="catalytic activity">
    <reaction evidence="8">
        <text>an (R)-2-hydroxy-long-chain-fatty acyl-CoA = a long-chain fatty aldehyde + formyl-CoA</text>
        <dbReference type="Rhea" id="RHEA:67444"/>
        <dbReference type="ChEBI" id="CHEBI:17176"/>
        <dbReference type="ChEBI" id="CHEBI:57376"/>
        <dbReference type="ChEBI" id="CHEBI:170012"/>
        <dbReference type="EC" id="4.1.2.63"/>
    </reaction>
    <physiologicalReaction direction="left-to-right" evidence="8">
        <dbReference type="Rhea" id="RHEA:67445"/>
    </physiologicalReaction>
</comment>
<comment type="catalytic activity">
    <reaction evidence="10">
        <text>2-hydroxyoctadecanoyl-CoA = heptadecanal + formyl-CoA</text>
        <dbReference type="Rhea" id="RHEA:55196"/>
        <dbReference type="ChEBI" id="CHEBI:57376"/>
        <dbReference type="ChEBI" id="CHEBI:74116"/>
        <dbReference type="ChEBI" id="CHEBI:138631"/>
    </reaction>
    <physiologicalReaction direction="left-to-right" evidence="10">
        <dbReference type="Rhea" id="RHEA:55197"/>
    </physiologicalReaction>
</comment>
<evidence type="ECO:0000256" key="4">
    <source>
        <dbReference type="ARBA" id="ARBA00022842"/>
    </source>
</evidence>
<feature type="domain" description="Thiamine pyrophosphate enzyme TPP-binding" evidence="13">
    <location>
        <begin position="381"/>
        <end position="519"/>
    </location>
</feature>
<evidence type="ECO:0000256" key="1">
    <source>
        <dbReference type="ARBA" id="ARBA00001964"/>
    </source>
</evidence>
<evidence type="ECO:0000259" key="12">
    <source>
        <dbReference type="Pfam" id="PF00205"/>
    </source>
</evidence>
<evidence type="ECO:0000256" key="7">
    <source>
        <dbReference type="ARBA" id="ARBA00044451"/>
    </source>
</evidence>
<feature type="domain" description="Thiamine pyrophosphate enzyme N-terminal TPP-binding" evidence="14">
    <location>
        <begin position="5"/>
        <end position="116"/>
    </location>
</feature>
<dbReference type="InterPro" id="IPR011766">
    <property type="entry name" value="TPP_enzyme_TPP-bd"/>
</dbReference>
<dbReference type="Pfam" id="PF00205">
    <property type="entry name" value="TPP_enzyme_M"/>
    <property type="match status" value="1"/>
</dbReference>
<comment type="catalytic activity">
    <reaction evidence="7">
        <text>a 2-hydroxy-3-methyl fatty acyl-CoA = a 2-methyl-branched fatty aldehyde + formyl-CoA</text>
        <dbReference type="Rhea" id="RHEA:25375"/>
        <dbReference type="ChEBI" id="CHEBI:49188"/>
        <dbReference type="ChEBI" id="CHEBI:57376"/>
        <dbReference type="ChEBI" id="CHEBI:58783"/>
        <dbReference type="EC" id="4.1.2.63"/>
    </reaction>
    <physiologicalReaction direction="left-to-right" evidence="7">
        <dbReference type="Rhea" id="RHEA:25376"/>
    </physiologicalReaction>
</comment>
<keyword evidence="6 15" id="KW-0456">Lyase</keyword>
<dbReference type="PANTHER" id="PTHR43710">
    <property type="entry name" value="2-HYDROXYACYL-COA LYASE"/>
    <property type="match status" value="1"/>
</dbReference>
<keyword evidence="16" id="KW-1185">Reference proteome</keyword>
<dbReference type="FunFam" id="3.40.50.1220:FF:000006">
    <property type="entry name" value="2-hydroxyacyl-CoA lyase 1"/>
    <property type="match status" value="1"/>
</dbReference>
<dbReference type="Pfam" id="PF02775">
    <property type="entry name" value="TPP_enzyme_C"/>
    <property type="match status" value="1"/>
</dbReference>
<dbReference type="PANTHER" id="PTHR43710:SF2">
    <property type="entry name" value="2-HYDROXYACYL-COA LYASE 1"/>
    <property type="match status" value="1"/>
</dbReference>
<dbReference type="InterPro" id="IPR012000">
    <property type="entry name" value="Thiamin_PyroP_enz_cen_dom"/>
</dbReference>
<keyword evidence="4" id="KW-0460">Magnesium</keyword>
<keyword evidence="5 11" id="KW-0786">Thiamine pyrophosphate</keyword>
<dbReference type="Proteomes" id="UP000886998">
    <property type="component" value="Unassembled WGS sequence"/>
</dbReference>
<accession>A0A8X6Y8H6</accession>
<dbReference type="InterPro" id="IPR029061">
    <property type="entry name" value="THDP-binding"/>
</dbReference>
<protein>
    <recommendedName>
        <fullName evidence="9">2-hydroxyacyl-CoA lyase</fullName>
        <ecNumber evidence="9">4.1.2.63</ecNumber>
    </recommendedName>
</protein>
<dbReference type="GO" id="GO:0005777">
    <property type="term" value="C:peroxisome"/>
    <property type="evidence" value="ECO:0007669"/>
    <property type="project" value="TreeGrafter"/>
</dbReference>
<feature type="domain" description="Thiamine pyrophosphate enzyme central" evidence="12">
    <location>
        <begin position="191"/>
        <end position="320"/>
    </location>
</feature>
<dbReference type="Gene3D" id="3.40.50.970">
    <property type="match status" value="2"/>
</dbReference>
<name>A0A8X6Y8H6_9ARAC</name>
<dbReference type="GO" id="GO:0001561">
    <property type="term" value="P:fatty acid alpha-oxidation"/>
    <property type="evidence" value="ECO:0007669"/>
    <property type="project" value="TreeGrafter"/>
</dbReference>
<dbReference type="InterPro" id="IPR045025">
    <property type="entry name" value="HACL1-like"/>
</dbReference>
<comment type="cofactor">
    <cofactor evidence="1">
        <name>thiamine diphosphate</name>
        <dbReference type="ChEBI" id="CHEBI:58937"/>
    </cofactor>
</comment>
<evidence type="ECO:0000256" key="5">
    <source>
        <dbReference type="ARBA" id="ARBA00023052"/>
    </source>
</evidence>
<evidence type="ECO:0000256" key="3">
    <source>
        <dbReference type="ARBA" id="ARBA00022723"/>
    </source>
</evidence>
<evidence type="ECO:0000256" key="2">
    <source>
        <dbReference type="ARBA" id="ARBA00007812"/>
    </source>
</evidence>
<comment type="similarity">
    <text evidence="2 11">Belongs to the TPP enzyme family.</text>
</comment>
<dbReference type="Gene3D" id="3.40.50.1220">
    <property type="entry name" value="TPP-binding domain"/>
    <property type="match status" value="1"/>
</dbReference>
<reference evidence="15" key="1">
    <citation type="submission" date="2020-08" db="EMBL/GenBank/DDBJ databases">
        <title>Multicomponent nature underlies the extraordinary mechanical properties of spider dragline silk.</title>
        <authorList>
            <person name="Kono N."/>
            <person name="Nakamura H."/>
            <person name="Mori M."/>
            <person name="Yoshida Y."/>
            <person name="Ohtoshi R."/>
            <person name="Malay A.D."/>
            <person name="Moran D.A.P."/>
            <person name="Tomita M."/>
            <person name="Numata K."/>
            <person name="Arakawa K."/>
        </authorList>
    </citation>
    <scope>NUCLEOTIDE SEQUENCE</scope>
</reference>
<evidence type="ECO:0000313" key="16">
    <source>
        <dbReference type="Proteomes" id="UP000886998"/>
    </source>
</evidence>
<dbReference type="CDD" id="cd07035">
    <property type="entry name" value="TPP_PYR_POX_like"/>
    <property type="match status" value="1"/>
</dbReference>
<proteinExistence type="inferred from homology"/>
<dbReference type="FunFam" id="3.40.50.970:FF:000038">
    <property type="entry name" value="2-hydroxyacyl-CoA lyase 1 isoform X1"/>
    <property type="match status" value="1"/>
</dbReference>
<evidence type="ECO:0000256" key="9">
    <source>
        <dbReference type="ARBA" id="ARBA00044518"/>
    </source>
</evidence>
<keyword evidence="3" id="KW-0479">Metal-binding</keyword>
<dbReference type="CDD" id="cd02004">
    <property type="entry name" value="TPP_BZL_OCoD_HPCL"/>
    <property type="match status" value="1"/>
</dbReference>
<dbReference type="GO" id="GO:0000287">
    <property type="term" value="F:magnesium ion binding"/>
    <property type="evidence" value="ECO:0007669"/>
    <property type="project" value="InterPro"/>
</dbReference>
<dbReference type="SUPFAM" id="SSF52467">
    <property type="entry name" value="DHS-like NAD/FAD-binding domain"/>
    <property type="match status" value="1"/>
</dbReference>
<dbReference type="InterPro" id="IPR012001">
    <property type="entry name" value="Thiamin_PyroP_enz_TPP-bd_dom"/>
</dbReference>
<organism evidence="15 16">
    <name type="scientific">Trichonephila inaurata madagascariensis</name>
    <dbReference type="NCBI Taxonomy" id="2747483"/>
    <lineage>
        <taxon>Eukaryota</taxon>
        <taxon>Metazoa</taxon>
        <taxon>Ecdysozoa</taxon>
        <taxon>Arthropoda</taxon>
        <taxon>Chelicerata</taxon>
        <taxon>Arachnida</taxon>
        <taxon>Araneae</taxon>
        <taxon>Araneomorphae</taxon>
        <taxon>Entelegynae</taxon>
        <taxon>Araneoidea</taxon>
        <taxon>Nephilidae</taxon>
        <taxon>Trichonephila</taxon>
        <taxon>Trichonephila inaurata</taxon>
    </lineage>
</organism>
<evidence type="ECO:0000256" key="11">
    <source>
        <dbReference type="RuleBase" id="RU362132"/>
    </source>
</evidence>
<evidence type="ECO:0000256" key="8">
    <source>
        <dbReference type="ARBA" id="ARBA00044454"/>
    </source>
</evidence>